<dbReference type="SUPFAM" id="SSF52833">
    <property type="entry name" value="Thioredoxin-like"/>
    <property type="match status" value="1"/>
</dbReference>
<dbReference type="EMBL" id="JALHLG010000011">
    <property type="protein sequence ID" value="MCJ2187088.1"/>
    <property type="molecule type" value="Genomic_DNA"/>
</dbReference>
<protein>
    <submittedName>
        <fullName evidence="2">DUF1223 domain-containing protein</fullName>
    </submittedName>
</protein>
<evidence type="ECO:0000256" key="1">
    <source>
        <dbReference type="SAM" id="SignalP"/>
    </source>
</evidence>
<reference evidence="2 3" key="1">
    <citation type="submission" date="2022-04" db="EMBL/GenBank/DDBJ databases">
        <title>Identification of a novel bacterium isolated from mangrove sediments.</title>
        <authorList>
            <person name="Pan X."/>
        </authorList>
    </citation>
    <scope>NUCLEOTIDE SEQUENCE [LARGE SCALE GENOMIC DNA]</scope>
    <source>
        <strain evidence="2 3">B2638</strain>
    </source>
</reference>
<evidence type="ECO:0000313" key="2">
    <source>
        <dbReference type="EMBL" id="MCJ2187088.1"/>
    </source>
</evidence>
<dbReference type="InterPro" id="IPR036249">
    <property type="entry name" value="Thioredoxin-like_sf"/>
</dbReference>
<name>A0ABT0BQ27_9SPHN</name>
<dbReference type="InterPro" id="IPR010634">
    <property type="entry name" value="DUF1223"/>
</dbReference>
<gene>
    <name evidence="2" type="ORF">MTR66_09710</name>
</gene>
<organism evidence="2 3">
    <name type="scientific">Novosphingobium beihaiensis</name>
    <dbReference type="NCBI Taxonomy" id="2930389"/>
    <lineage>
        <taxon>Bacteria</taxon>
        <taxon>Pseudomonadati</taxon>
        <taxon>Pseudomonadota</taxon>
        <taxon>Alphaproteobacteria</taxon>
        <taxon>Sphingomonadales</taxon>
        <taxon>Sphingomonadaceae</taxon>
        <taxon>Novosphingobium</taxon>
    </lineage>
</organism>
<dbReference type="Pfam" id="PF06764">
    <property type="entry name" value="DUF1223"/>
    <property type="match status" value="1"/>
</dbReference>
<feature type="signal peptide" evidence="1">
    <location>
        <begin position="1"/>
        <end position="25"/>
    </location>
</feature>
<sequence>MRKVFVLNFALAAVFLGGAAMMTQAASESAPKPGARPVLVELFTSQGCSSCPPADRLAERLSADPSLVVVTRPVTYWDRLGWKDTLARPENTELQREYSVKGGRGGRVYTPQVVVDGEAATIGSRGREIGSLVSAARKGTAARLAVAKQSDGAFGIRAEGKAARPAELVLLALKARAPVAIGRGENAGATISYTNVVLSERRLGTWQGGTKTFPASARLLKVPHADRYALVLREPGGGKVLAARMLRL</sequence>
<dbReference type="PANTHER" id="PTHR36057">
    <property type="match status" value="1"/>
</dbReference>
<dbReference type="RefSeq" id="WP_243920330.1">
    <property type="nucleotide sequence ID" value="NZ_JALHLG010000011.1"/>
</dbReference>
<evidence type="ECO:0000313" key="3">
    <source>
        <dbReference type="Proteomes" id="UP001202281"/>
    </source>
</evidence>
<keyword evidence="3" id="KW-1185">Reference proteome</keyword>
<proteinExistence type="predicted"/>
<keyword evidence="1" id="KW-0732">Signal</keyword>
<feature type="chain" id="PRO_5046860288" evidence="1">
    <location>
        <begin position="26"/>
        <end position="248"/>
    </location>
</feature>
<dbReference type="PANTHER" id="PTHR36057:SF1">
    <property type="entry name" value="LIPOPROTEIN LIPID ATTACHMENT SITE-LIKE PROTEIN, PUTATIVE (DUF1223)-RELATED"/>
    <property type="match status" value="1"/>
</dbReference>
<dbReference type="Proteomes" id="UP001202281">
    <property type="component" value="Unassembled WGS sequence"/>
</dbReference>
<accession>A0ABT0BQ27</accession>
<comment type="caution">
    <text evidence="2">The sequence shown here is derived from an EMBL/GenBank/DDBJ whole genome shotgun (WGS) entry which is preliminary data.</text>
</comment>